<feature type="chain" id="PRO_5003940660" evidence="1">
    <location>
        <begin position="33"/>
        <end position="185"/>
    </location>
</feature>
<dbReference type="SUPFAM" id="SSF51182">
    <property type="entry name" value="RmlC-like cupins"/>
    <property type="match status" value="1"/>
</dbReference>
<dbReference type="STRING" id="1255043.TVNIR_2862"/>
<evidence type="ECO:0000313" key="3">
    <source>
        <dbReference type="EMBL" id="AGA34500.1"/>
    </source>
</evidence>
<dbReference type="InterPro" id="IPR014710">
    <property type="entry name" value="RmlC-like_jellyroll"/>
</dbReference>
<evidence type="ECO:0000313" key="4">
    <source>
        <dbReference type="Proteomes" id="UP000010809"/>
    </source>
</evidence>
<dbReference type="Gene3D" id="2.60.120.10">
    <property type="entry name" value="Jelly Rolls"/>
    <property type="match status" value="1"/>
</dbReference>
<feature type="signal peptide" evidence="1">
    <location>
        <begin position="1"/>
        <end position="32"/>
    </location>
</feature>
<protein>
    <submittedName>
        <fullName evidence="3">Cupin 2 conserved barrel domain protein</fullName>
    </submittedName>
</protein>
<reference evidence="3" key="1">
    <citation type="submission" date="2015-12" db="EMBL/GenBank/DDBJ databases">
        <authorList>
            <person name="Tikhonova T.V."/>
            <person name="Pavlov A.R."/>
            <person name="Beletsky A.V."/>
            <person name="Mardanov A.V."/>
            <person name="Sorokin D.Y."/>
            <person name="Ravin N.V."/>
            <person name="Popov V.O."/>
        </authorList>
    </citation>
    <scope>NUCLEOTIDE SEQUENCE</scope>
    <source>
        <strain evidence="3">DSM 14787</strain>
    </source>
</reference>
<proteinExistence type="predicted"/>
<dbReference type="PATRIC" id="fig|1255043.3.peg.2887"/>
<keyword evidence="4" id="KW-1185">Reference proteome</keyword>
<dbReference type="eggNOG" id="COG1917">
    <property type="taxonomic scope" value="Bacteria"/>
</dbReference>
<dbReference type="HOGENOM" id="CLU_1460682_0_0_6"/>
<accession>L0DZW5</accession>
<dbReference type="Proteomes" id="UP000010809">
    <property type="component" value="Chromosome"/>
</dbReference>
<keyword evidence="1" id="KW-0732">Signal</keyword>
<dbReference type="AlphaFoldDB" id="L0DZW5"/>
<dbReference type="InterPro" id="IPR011051">
    <property type="entry name" value="RmlC_Cupin_sf"/>
</dbReference>
<name>L0DZW5_THIND</name>
<dbReference type="OrthoDB" id="9793521at2"/>
<dbReference type="Pfam" id="PF07883">
    <property type="entry name" value="Cupin_2"/>
    <property type="match status" value="1"/>
</dbReference>
<dbReference type="KEGG" id="tni:TVNIR_2862"/>
<evidence type="ECO:0000259" key="2">
    <source>
        <dbReference type="Pfam" id="PF07883"/>
    </source>
</evidence>
<gene>
    <name evidence="3" type="ordered locus">TVNIR_2862</name>
</gene>
<organism evidence="3 4">
    <name type="scientific">Thioalkalivibrio nitratireducens (strain DSM 14787 / UNIQEM 213 / ALEN2)</name>
    <dbReference type="NCBI Taxonomy" id="1255043"/>
    <lineage>
        <taxon>Bacteria</taxon>
        <taxon>Pseudomonadati</taxon>
        <taxon>Pseudomonadota</taxon>
        <taxon>Gammaproteobacteria</taxon>
        <taxon>Chromatiales</taxon>
        <taxon>Ectothiorhodospiraceae</taxon>
        <taxon>Thioalkalivibrio</taxon>
    </lineage>
</organism>
<dbReference type="EMBL" id="CP003989">
    <property type="protein sequence ID" value="AGA34500.1"/>
    <property type="molecule type" value="Genomic_DNA"/>
</dbReference>
<evidence type="ECO:0000256" key="1">
    <source>
        <dbReference type="SAM" id="SignalP"/>
    </source>
</evidence>
<feature type="domain" description="Cupin type-2" evidence="2">
    <location>
        <begin position="80"/>
        <end position="148"/>
    </location>
</feature>
<dbReference type="InterPro" id="IPR013096">
    <property type="entry name" value="Cupin_2"/>
</dbReference>
<sequence length="185" mass="19593">MKNHNSRSLATAAMSVAGSMMFLLAVATTVHAEPDPITAEPLTQRHTFSGNVSMQITQELDGLPKHVVNLDDASNVVVVEFTIQPGAVFPWHTHPGTVLINITEGDFVFMFAEDCVGREYGPGMALVDPGHSVHTAYNPSRDEPTVVIATLLGAPDEGPLTIPVDADKGAALDEKCGISTGTHAH</sequence>